<name>A0A1P8WIB6_9PLAN</name>
<evidence type="ECO:0000256" key="1">
    <source>
        <dbReference type="ARBA" id="ARBA00006739"/>
    </source>
</evidence>
<keyword evidence="7" id="KW-1185">Reference proteome</keyword>
<keyword evidence="2 6" id="KW-0328">Glycosyltransferase</keyword>
<evidence type="ECO:0000256" key="2">
    <source>
        <dbReference type="ARBA" id="ARBA00022676"/>
    </source>
</evidence>
<evidence type="ECO:0000313" key="6">
    <source>
        <dbReference type="EMBL" id="APZ93767.1"/>
    </source>
</evidence>
<dbReference type="GO" id="GO:0016757">
    <property type="term" value="F:glycosyltransferase activity"/>
    <property type="evidence" value="ECO:0007669"/>
    <property type="project" value="UniProtKB-KW"/>
</dbReference>
<dbReference type="Gene3D" id="3.90.550.10">
    <property type="entry name" value="Spore Coat Polysaccharide Biosynthesis Protein SpsA, Chain A"/>
    <property type="match status" value="1"/>
</dbReference>
<dbReference type="PANTHER" id="PTHR43630:SF1">
    <property type="entry name" value="POLY-BETA-1,6-N-ACETYL-D-GLUCOSAMINE SYNTHASE"/>
    <property type="match status" value="1"/>
</dbReference>
<feature type="transmembrane region" description="Helical" evidence="4">
    <location>
        <begin position="319"/>
        <end position="340"/>
    </location>
</feature>
<dbReference type="InterPro" id="IPR001173">
    <property type="entry name" value="Glyco_trans_2-like"/>
</dbReference>
<dbReference type="Proteomes" id="UP000187735">
    <property type="component" value="Chromosome"/>
</dbReference>
<dbReference type="EC" id="2.4.1.-" evidence="6"/>
<sequence>MVVEWYNWVASMRMDELLFVLGVLLLVDAPRYVYSVLFMAFWDAIKSVWTRELPGPHANGYTYCPSVSVVIAGHNEADTIVETIRSVVDSYCDVQVIVVDDGSTDGMAQAAREFAVGKSNIRVLARRDRGGKSSALNMGLKEATGEVLVTIDADTKLNPNSIYELVQPLKDPQVATVSATVQAWNPFASLAAWLQAYEYRQTIFISRMVRGRMGVLGIVSGAFGAFRTSVLKQLGGWDVGPGEDGDLVLRIRKAGYRVGVAPYATCFTNVPTSWRRLFWQRCRWDRTVITFECRKHNDMGIPWRANFRWSNFLLMAERWFFNVVCVYTFWLYGIWVIAAYPASAMRLLALLYLCGLCLEFLQMLALLFYSDRIWKDLALSLVLPLYPLYQVFMKAVNLFALTREICFRDSGNDNFVPLKVRNATWRW</sequence>
<feature type="domain" description="Glycosyltransferase 2-like" evidence="5">
    <location>
        <begin position="68"/>
        <end position="234"/>
    </location>
</feature>
<evidence type="ECO:0000256" key="4">
    <source>
        <dbReference type="SAM" id="Phobius"/>
    </source>
</evidence>
<dbReference type="STRING" id="1891926.Fuma_03385"/>
<dbReference type="SUPFAM" id="SSF53448">
    <property type="entry name" value="Nucleotide-diphospho-sugar transferases"/>
    <property type="match status" value="1"/>
</dbReference>
<dbReference type="OrthoDB" id="154460at2"/>
<keyword evidence="4" id="KW-0472">Membrane</keyword>
<dbReference type="AlphaFoldDB" id="A0A1P8WIB6"/>
<reference evidence="6 7" key="1">
    <citation type="journal article" date="2016" name="Front. Microbiol.">
        <title>Fuerstia marisgermanicae gen. nov., sp. nov., an Unusual Member of the Phylum Planctomycetes from the German Wadden Sea.</title>
        <authorList>
            <person name="Kohn T."/>
            <person name="Heuer A."/>
            <person name="Jogler M."/>
            <person name="Vollmers J."/>
            <person name="Boedeker C."/>
            <person name="Bunk B."/>
            <person name="Rast P."/>
            <person name="Borchert D."/>
            <person name="Glockner I."/>
            <person name="Freese H.M."/>
            <person name="Klenk H.P."/>
            <person name="Overmann J."/>
            <person name="Kaster A.K."/>
            <person name="Rohde M."/>
            <person name="Wiegand S."/>
            <person name="Jogler C."/>
        </authorList>
    </citation>
    <scope>NUCLEOTIDE SEQUENCE [LARGE SCALE GENOMIC DNA]</scope>
    <source>
        <strain evidence="6 7">NH11</strain>
    </source>
</reference>
<evidence type="ECO:0000256" key="3">
    <source>
        <dbReference type="ARBA" id="ARBA00022679"/>
    </source>
</evidence>
<protein>
    <submittedName>
        <fullName evidence="6">Poly-beta-1,6-N-acetyl-D-glucosamine synthase</fullName>
        <ecNumber evidence="6">2.4.1.-</ecNumber>
    </submittedName>
</protein>
<evidence type="ECO:0000313" key="7">
    <source>
        <dbReference type="Proteomes" id="UP000187735"/>
    </source>
</evidence>
<keyword evidence="4" id="KW-1133">Transmembrane helix</keyword>
<keyword evidence="4" id="KW-0812">Transmembrane</keyword>
<proteinExistence type="inferred from homology"/>
<dbReference type="Pfam" id="PF00535">
    <property type="entry name" value="Glycos_transf_2"/>
    <property type="match status" value="1"/>
</dbReference>
<comment type="similarity">
    <text evidence="1">Belongs to the glycosyltransferase 2 family.</text>
</comment>
<dbReference type="RefSeq" id="WP_077025180.1">
    <property type="nucleotide sequence ID" value="NZ_CP017641.1"/>
</dbReference>
<keyword evidence="3 6" id="KW-0808">Transferase</keyword>
<dbReference type="PANTHER" id="PTHR43630">
    <property type="entry name" value="POLY-BETA-1,6-N-ACETYL-D-GLUCOSAMINE SYNTHASE"/>
    <property type="match status" value="1"/>
</dbReference>
<feature type="transmembrane region" description="Helical" evidence="4">
    <location>
        <begin position="347"/>
        <end position="369"/>
    </location>
</feature>
<feature type="transmembrane region" description="Helical" evidence="4">
    <location>
        <begin position="381"/>
        <end position="401"/>
    </location>
</feature>
<dbReference type="KEGG" id="fmr:Fuma_03385"/>
<organism evidence="6 7">
    <name type="scientific">Fuerstiella marisgermanici</name>
    <dbReference type="NCBI Taxonomy" id="1891926"/>
    <lineage>
        <taxon>Bacteria</taxon>
        <taxon>Pseudomonadati</taxon>
        <taxon>Planctomycetota</taxon>
        <taxon>Planctomycetia</taxon>
        <taxon>Planctomycetales</taxon>
        <taxon>Planctomycetaceae</taxon>
        <taxon>Fuerstiella</taxon>
    </lineage>
</organism>
<accession>A0A1P8WIB6</accession>
<dbReference type="InterPro" id="IPR029044">
    <property type="entry name" value="Nucleotide-diphossugar_trans"/>
</dbReference>
<dbReference type="EMBL" id="CP017641">
    <property type="protein sequence ID" value="APZ93767.1"/>
    <property type="molecule type" value="Genomic_DNA"/>
</dbReference>
<dbReference type="CDD" id="cd06423">
    <property type="entry name" value="CESA_like"/>
    <property type="match status" value="1"/>
</dbReference>
<gene>
    <name evidence="6" type="primary">pgaC_2</name>
    <name evidence="6" type="ORF">Fuma_03385</name>
</gene>
<evidence type="ECO:0000259" key="5">
    <source>
        <dbReference type="Pfam" id="PF00535"/>
    </source>
</evidence>